<evidence type="ECO:0000256" key="3">
    <source>
        <dbReference type="ARBA" id="ARBA00023163"/>
    </source>
</evidence>
<evidence type="ECO:0000256" key="1">
    <source>
        <dbReference type="ARBA" id="ARBA00023015"/>
    </source>
</evidence>
<evidence type="ECO:0000256" key="2">
    <source>
        <dbReference type="ARBA" id="ARBA00023125"/>
    </source>
</evidence>
<evidence type="ECO:0000313" key="7">
    <source>
        <dbReference type="Proteomes" id="UP000308705"/>
    </source>
</evidence>
<dbReference type="PANTHER" id="PTHR30055:SF238">
    <property type="entry name" value="MYCOFACTOCIN BIOSYNTHESIS TRANSCRIPTIONAL REGULATOR MFTR-RELATED"/>
    <property type="match status" value="1"/>
</dbReference>
<dbReference type="Pfam" id="PF17754">
    <property type="entry name" value="TetR_C_14"/>
    <property type="match status" value="1"/>
</dbReference>
<dbReference type="Gene3D" id="1.10.10.60">
    <property type="entry name" value="Homeodomain-like"/>
    <property type="match status" value="1"/>
</dbReference>
<protein>
    <submittedName>
        <fullName evidence="6">TetR family transcriptional regulator</fullName>
    </submittedName>
</protein>
<name>A0A4U3MH14_9ACTN</name>
<evidence type="ECO:0000256" key="4">
    <source>
        <dbReference type="PROSITE-ProRule" id="PRU00335"/>
    </source>
</evidence>
<feature type="DNA-binding region" description="H-T-H motif" evidence="4">
    <location>
        <begin position="35"/>
        <end position="54"/>
    </location>
</feature>
<dbReference type="InterPro" id="IPR050109">
    <property type="entry name" value="HTH-type_TetR-like_transc_reg"/>
</dbReference>
<dbReference type="Proteomes" id="UP000308705">
    <property type="component" value="Unassembled WGS sequence"/>
</dbReference>
<evidence type="ECO:0000313" key="6">
    <source>
        <dbReference type="EMBL" id="TKK88100.1"/>
    </source>
</evidence>
<dbReference type="PANTHER" id="PTHR30055">
    <property type="entry name" value="HTH-TYPE TRANSCRIPTIONAL REGULATOR RUTR"/>
    <property type="match status" value="1"/>
</dbReference>
<dbReference type="SUPFAM" id="SSF46689">
    <property type="entry name" value="Homeodomain-like"/>
    <property type="match status" value="1"/>
</dbReference>
<keyword evidence="1" id="KW-0805">Transcription regulation</keyword>
<dbReference type="InterPro" id="IPR041347">
    <property type="entry name" value="MftR_C"/>
</dbReference>
<proteinExistence type="predicted"/>
<dbReference type="Gene3D" id="1.10.357.10">
    <property type="entry name" value="Tetracycline Repressor, domain 2"/>
    <property type="match status" value="1"/>
</dbReference>
<reference evidence="6 7" key="1">
    <citation type="submission" date="2019-04" db="EMBL/GenBank/DDBJ databases">
        <title>Herbidospora sp. NEAU-GS14.nov., a novel actinomycete isolated from soil.</title>
        <authorList>
            <person name="Han L."/>
        </authorList>
    </citation>
    <scope>NUCLEOTIDE SEQUENCE [LARGE SCALE GENOMIC DNA]</scope>
    <source>
        <strain evidence="6 7">NEAU-GS14</strain>
    </source>
</reference>
<gene>
    <name evidence="6" type="ORF">FDA94_14330</name>
</gene>
<dbReference type="Pfam" id="PF00440">
    <property type="entry name" value="TetR_N"/>
    <property type="match status" value="1"/>
</dbReference>
<comment type="caution">
    <text evidence="6">The sequence shown here is derived from an EMBL/GenBank/DDBJ whole genome shotgun (WGS) entry which is preliminary data.</text>
</comment>
<dbReference type="EMBL" id="SZQA01000012">
    <property type="protein sequence ID" value="TKK88100.1"/>
    <property type="molecule type" value="Genomic_DNA"/>
</dbReference>
<feature type="domain" description="HTH tetR-type" evidence="5">
    <location>
        <begin position="12"/>
        <end position="72"/>
    </location>
</feature>
<dbReference type="PROSITE" id="PS01081">
    <property type="entry name" value="HTH_TETR_1"/>
    <property type="match status" value="1"/>
</dbReference>
<keyword evidence="3" id="KW-0804">Transcription</keyword>
<keyword evidence="7" id="KW-1185">Reference proteome</keyword>
<dbReference type="GO" id="GO:0003700">
    <property type="term" value="F:DNA-binding transcription factor activity"/>
    <property type="evidence" value="ECO:0007669"/>
    <property type="project" value="TreeGrafter"/>
</dbReference>
<dbReference type="InterPro" id="IPR023772">
    <property type="entry name" value="DNA-bd_HTH_TetR-type_CS"/>
</dbReference>
<dbReference type="InterPro" id="IPR009057">
    <property type="entry name" value="Homeodomain-like_sf"/>
</dbReference>
<dbReference type="RefSeq" id="WP_137247557.1">
    <property type="nucleotide sequence ID" value="NZ_SZQA01000012.1"/>
</dbReference>
<evidence type="ECO:0000259" key="5">
    <source>
        <dbReference type="PROSITE" id="PS50977"/>
    </source>
</evidence>
<organism evidence="6 7">
    <name type="scientific">Herbidospora galbida</name>
    <dbReference type="NCBI Taxonomy" id="2575442"/>
    <lineage>
        <taxon>Bacteria</taxon>
        <taxon>Bacillati</taxon>
        <taxon>Actinomycetota</taxon>
        <taxon>Actinomycetes</taxon>
        <taxon>Streptosporangiales</taxon>
        <taxon>Streptosporangiaceae</taxon>
        <taxon>Herbidospora</taxon>
    </lineage>
</organism>
<dbReference type="GO" id="GO:0000976">
    <property type="term" value="F:transcription cis-regulatory region binding"/>
    <property type="evidence" value="ECO:0007669"/>
    <property type="project" value="TreeGrafter"/>
</dbReference>
<dbReference type="OrthoDB" id="3296001at2"/>
<dbReference type="AlphaFoldDB" id="A0A4U3MH14"/>
<accession>A0A4U3MH14</accession>
<sequence>MTVVGRRERKKLATRAALRETALRLALRHGVEHVTVEQIAAETDIAVRTFFNYFSSKEEAMVAAVAAEADALIGEFRGRPRDEPVLRALREAVAHVMAVSDTEALRLIVRAPSLLPQRLAVYATREKALAEAIADRLGLSPDDLYPAVCAATALTAMRVVLERWLDQPADHAALREQTEEVIGLLAAGLERRLP</sequence>
<dbReference type="InterPro" id="IPR001647">
    <property type="entry name" value="HTH_TetR"/>
</dbReference>
<dbReference type="PROSITE" id="PS50977">
    <property type="entry name" value="HTH_TETR_2"/>
    <property type="match status" value="1"/>
</dbReference>
<keyword evidence="2 4" id="KW-0238">DNA-binding</keyword>